<dbReference type="EMBL" id="CP000050">
    <property type="protein sequence ID" value="AAY50891.1"/>
    <property type="molecule type" value="Genomic_DNA"/>
</dbReference>
<evidence type="ECO:0000256" key="1">
    <source>
        <dbReference type="SAM" id="MobiDB-lite"/>
    </source>
</evidence>
<protein>
    <recommendedName>
        <fullName evidence="4">Energy transducer TonB</fullName>
    </recommendedName>
</protein>
<name>A0A0H2XBF3_XANC8</name>
<gene>
    <name evidence="2" type="ordered locus">XC_3851</name>
</gene>
<reference evidence="2 3" key="1">
    <citation type="journal article" date="2005" name="Genome Res.">
        <title>Comparative and functional genomic analyses of the pathogenicity of phytopathogen Xanthomonas campestris pv. campestris.</title>
        <authorList>
            <person name="Qian W."/>
            <person name="Jia Y."/>
            <person name="Ren S.X."/>
            <person name="He Y.Q."/>
            <person name="Feng J.X."/>
            <person name="Lu L.F."/>
            <person name="Sun Q."/>
            <person name="Ying G."/>
            <person name="Tang D.J."/>
            <person name="Tang H."/>
            <person name="Wu W."/>
            <person name="Hao P."/>
            <person name="Wang L."/>
            <person name="Jiang B.L."/>
            <person name="Zeng S."/>
            <person name="Gu W.Y."/>
            <person name="Lu G."/>
            <person name="Rong L."/>
            <person name="Tian Y."/>
            <person name="Yao Z."/>
            <person name="Fu G."/>
            <person name="Chen B."/>
            <person name="Fang R."/>
            <person name="Qiang B."/>
            <person name="Chen Z."/>
            <person name="Zhao G.P."/>
            <person name="Tang J.L."/>
            <person name="He C."/>
        </authorList>
    </citation>
    <scope>NUCLEOTIDE SEQUENCE [LARGE SCALE GENOMIC DNA]</scope>
    <source>
        <strain evidence="2 3">8004</strain>
    </source>
</reference>
<evidence type="ECO:0000313" key="2">
    <source>
        <dbReference type="EMBL" id="AAY50891.1"/>
    </source>
</evidence>
<evidence type="ECO:0008006" key="4">
    <source>
        <dbReference type="Google" id="ProtNLM"/>
    </source>
</evidence>
<dbReference type="HOGENOM" id="CLU_085304_0_0_6"/>
<evidence type="ECO:0000313" key="3">
    <source>
        <dbReference type="Proteomes" id="UP000000420"/>
    </source>
</evidence>
<organism evidence="2 3">
    <name type="scientific">Xanthomonas campestris pv. campestris (strain 8004)</name>
    <dbReference type="NCBI Taxonomy" id="314565"/>
    <lineage>
        <taxon>Bacteria</taxon>
        <taxon>Pseudomonadati</taxon>
        <taxon>Pseudomonadota</taxon>
        <taxon>Gammaproteobacteria</taxon>
        <taxon>Lysobacterales</taxon>
        <taxon>Lysobacteraceae</taxon>
        <taxon>Xanthomonas</taxon>
    </lineage>
</organism>
<sequence length="307" mass="33115">MPPAAGKRTFQDEWSVVMQWMQRLGLVAMLGMLSIGQVAARTSEATEQVEASMNVAGELTLTPDGTVTAVTLTNEDSLPPAVRSRIRQSIAGWRFDPITDSGTALPTTLPMRLLLVAKPGEKNQYLVSIRSAHFGGEASDGSSVRAKDMTPPSYPKAAFQDGATGIVYLLLKIGRDGKVADLVAEQVNLTVSIPAAKRERVRKTLADASIAKARTWTFDPPSDGPEHTAPYWTMRVPVSFDITDSIRDLRKRQASWRSYLPGPRQSAPWSDQGVLASATDSPDALPDSGLFSVRGEGVRLLTPLQGG</sequence>
<feature type="region of interest" description="Disordered" evidence="1">
    <location>
        <begin position="257"/>
        <end position="289"/>
    </location>
</feature>
<proteinExistence type="predicted"/>
<dbReference type="Gene3D" id="3.30.1150.10">
    <property type="match status" value="1"/>
</dbReference>
<dbReference type="AlphaFoldDB" id="A0A0H2XBF3"/>
<dbReference type="Proteomes" id="UP000000420">
    <property type="component" value="Chromosome"/>
</dbReference>
<dbReference type="KEGG" id="xcb:XC_3851"/>
<dbReference type="SUPFAM" id="SSF74653">
    <property type="entry name" value="TolA/TonB C-terminal domain"/>
    <property type="match status" value="1"/>
</dbReference>
<accession>A0A0H2XBF3</accession>